<comment type="caution">
    <text evidence="6">The sequence shown here is derived from an EMBL/GenBank/DDBJ whole genome shotgun (WGS) entry which is preliminary data.</text>
</comment>
<dbReference type="AlphaFoldDB" id="A0AAV4NB26"/>
<organism evidence="6 7">
    <name type="scientific">Caerostris extrusa</name>
    <name type="common">Bark spider</name>
    <name type="synonym">Caerostris bankana</name>
    <dbReference type="NCBI Taxonomy" id="172846"/>
    <lineage>
        <taxon>Eukaryota</taxon>
        <taxon>Metazoa</taxon>
        <taxon>Ecdysozoa</taxon>
        <taxon>Arthropoda</taxon>
        <taxon>Chelicerata</taxon>
        <taxon>Arachnida</taxon>
        <taxon>Araneae</taxon>
        <taxon>Araneomorphae</taxon>
        <taxon>Entelegynae</taxon>
        <taxon>Araneoidea</taxon>
        <taxon>Araneidae</taxon>
        <taxon>Caerostris</taxon>
    </lineage>
</organism>
<keyword evidence="1" id="KW-0479">Metal-binding</keyword>
<dbReference type="PANTHER" id="PTHR10782">
    <property type="entry name" value="ZINC FINGER MIZ DOMAIN-CONTAINING PROTEIN"/>
    <property type="match status" value="1"/>
</dbReference>
<keyword evidence="3" id="KW-0862">Zinc</keyword>
<evidence type="ECO:0000259" key="5">
    <source>
        <dbReference type="PROSITE" id="PS51044"/>
    </source>
</evidence>
<dbReference type="GO" id="GO:0016925">
    <property type="term" value="P:protein sumoylation"/>
    <property type="evidence" value="ECO:0007669"/>
    <property type="project" value="TreeGrafter"/>
</dbReference>
<dbReference type="PANTHER" id="PTHR10782:SF4">
    <property type="entry name" value="TONALLI, ISOFORM E"/>
    <property type="match status" value="1"/>
</dbReference>
<feature type="domain" description="SP-RING-type" evidence="5">
    <location>
        <begin position="1"/>
        <end position="65"/>
    </location>
</feature>
<gene>
    <name evidence="6" type="ORF">CEXT_660031</name>
</gene>
<dbReference type="EMBL" id="BPLR01003166">
    <property type="protein sequence ID" value="GIX81796.1"/>
    <property type="molecule type" value="Genomic_DNA"/>
</dbReference>
<evidence type="ECO:0000313" key="6">
    <source>
        <dbReference type="EMBL" id="GIX81796.1"/>
    </source>
</evidence>
<dbReference type="GO" id="GO:0000785">
    <property type="term" value="C:chromatin"/>
    <property type="evidence" value="ECO:0007669"/>
    <property type="project" value="TreeGrafter"/>
</dbReference>
<dbReference type="Gene3D" id="3.30.40.10">
    <property type="entry name" value="Zinc/RING finger domain, C3HC4 (zinc finger)"/>
    <property type="match status" value="1"/>
</dbReference>
<protein>
    <recommendedName>
        <fullName evidence="5">SP-RING-type domain-containing protein</fullName>
    </recommendedName>
</protein>
<evidence type="ECO:0000256" key="3">
    <source>
        <dbReference type="ARBA" id="ARBA00022833"/>
    </source>
</evidence>
<dbReference type="GO" id="GO:0061665">
    <property type="term" value="F:SUMO ligase activity"/>
    <property type="evidence" value="ECO:0007669"/>
    <property type="project" value="TreeGrafter"/>
</dbReference>
<reference evidence="6 7" key="1">
    <citation type="submission" date="2021-06" db="EMBL/GenBank/DDBJ databases">
        <title>Caerostris extrusa draft genome.</title>
        <authorList>
            <person name="Kono N."/>
            <person name="Arakawa K."/>
        </authorList>
    </citation>
    <scope>NUCLEOTIDE SEQUENCE [LARGE SCALE GENOMIC DNA]</scope>
</reference>
<dbReference type="GO" id="GO:0008270">
    <property type="term" value="F:zinc ion binding"/>
    <property type="evidence" value="ECO:0007669"/>
    <property type="project" value="UniProtKB-KW"/>
</dbReference>
<dbReference type="Pfam" id="PF02891">
    <property type="entry name" value="zf-MIZ"/>
    <property type="match status" value="1"/>
</dbReference>
<keyword evidence="2 4" id="KW-0863">Zinc-finger</keyword>
<evidence type="ECO:0000256" key="1">
    <source>
        <dbReference type="ARBA" id="ARBA00022723"/>
    </source>
</evidence>
<sequence>MSKELIKQPCRGVMCQHPEVFDAVSFLDKMQYHLNWRCPICQKELIYRDLLLETYFKGGCENKNLVYAFWNKRDTTKLPDMTSSGEISLVSEIITIE</sequence>
<keyword evidence="7" id="KW-1185">Reference proteome</keyword>
<accession>A0AAV4NB26</accession>
<dbReference type="InterPro" id="IPR004181">
    <property type="entry name" value="Znf_MIZ"/>
</dbReference>
<proteinExistence type="predicted"/>
<dbReference type="PROSITE" id="PS51044">
    <property type="entry name" value="ZF_SP_RING"/>
    <property type="match status" value="1"/>
</dbReference>
<evidence type="ECO:0000256" key="4">
    <source>
        <dbReference type="PROSITE-ProRule" id="PRU00452"/>
    </source>
</evidence>
<dbReference type="InterPro" id="IPR013083">
    <property type="entry name" value="Znf_RING/FYVE/PHD"/>
</dbReference>
<name>A0AAV4NB26_CAEEX</name>
<evidence type="ECO:0000313" key="7">
    <source>
        <dbReference type="Proteomes" id="UP001054945"/>
    </source>
</evidence>
<dbReference type="Proteomes" id="UP001054945">
    <property type="component" value="Unassembled WGS sequence"/>
</dbReference>
<evidence type="ECO:0000256" key="2">
    <source>
        <dbReference type="ARBA" id="ARBA00022771"/>
    </source>
</evidence>